<dbReference type="Pfam" id="PF00330">
    <property type="entry name" value="Aconitase"/>
    <property type="match status" value="2"/>
</dbReference>
<comment type="similarity">
    <text evidence="2">Belongs to the aconitase/IPM isomerase family.</text>
</comment>
<dbReference type="SUPFAM" id="SSF53732">
    <property type="entry name" value="Aconitase iron-sulfur domain"/>
    <property type="match status" value="1"/>
</dbReference>
<keyword evidence="5" id="KW-0411">Iron-sulfur</keyword>
<dbReference type="InterPro" id="IPR036008">
    <property type="entry name" value="Aconitase_4Fe-4S_dom"/>
</dbReference>
<evidence type="ECO:0000256" key="4">
    <source>
        <dbReference type="ARBA" id="ARBA00023004"/>
    </source>
</evidence>
<dbReference type="PANTHER" id="PTHR43822:SF2">
    <property type="entry name" value="HOMOACONITASE, MITOCHONDRIAL"/>
    <property type="match status" value="1"/>
</dbReference>
<feature type="domain" description="Aconitase/3-isopropylmalate dehydratase large subunit alpha/beta/alpha" evidence="7">
    <location>
        <begin position="261"/>
        <end position="387"/>
    </location>
</feature>
<dbReference type="InterPro" id="IPR018136">
    <property type="entry name" value="Aconitase_4Fe-4S_BS"/>
</dbReference>
<keyword evidence="9" id="KW-1185">Reference proteome</keyword>
<dbReference type="PRINTS" id="PR00415">
    <property type="entry name" value="ACONITASE"/>
</dbReference>
<dbReference type="InterPro" id="IPR050067">
    <property type="entry name" value="IPM_dehydratase_rel_enz"/>
</dbReference>
<keyword evidence="4" id="KW-0408">Iron</keyword>
<dbReference type="EC" id="4.2.1.33" evidence="8"/>
<evidence type="ECO:0000256" key="2">
    <source>
        <dbReference type="ARBA" id="ARBA00007185"/>
    </source>
</evidence>
<dbReference type="Proteomes" id="UP000216052">
    <property type="component" value="Chromosome"/>
</dbReference>
<evidence type="ECO:0000256" key="5">
    <source>
        <dbReference type="ARBA" id="ARBA00023014"/>
    </source>
</evidence>
<keyword evidence="3" id="KW-0479">Metal-binding</keyword>
<dbReference type="Gene3D" id="3.30.499.10">
    <property type="entry name" value="Aconitase, domain 3"/>
    <property type="match status" value="2"/>
</dbReference>
<evidence type="ECO:0000259" key="7">
    <source>
        <dbReference type="Pfam" id="PF00330"/>
    </source>
</evidence>
<dbReference type="InterPro" id="IPR015931">
    <property type="entry name" value="Acnase/IPM_dHydase_lsu_aba_1/3"/>
</dbReference>
<evidence type="ECO:0000313" key="9">
    <source>
        <dbReference type="Proteomes" id="UP000216052"/>
    </source>
</evidence>
<dbReference type="NCBIfam" id="NF001614">
    <property type="entry name" value="PRK00402.1"/>
    <property type="match status" value="1"/>
</dbReference>
<proteinExistence type="inferred from homology"/>
<dbReference type="GO" id="GO:0003861">
    <property type="term" value="F:3-isopropylmalate dehydratase activity"/>
    <property type="evidence" value="ECO:0007669"/>
    <property type="project" value="UniProtKB-EC"/>
</dbReference>
<name>A0ABZ3J332_SPOA4</name>
<evidence type="ECO:0000256" key="1">
    <source>
        <dbReference type="ARBA" id="ARBA00001966"/>
    </source>
</evidence>
<evidence type="ECO:0000256" key="6">
    <source>
        <dbReference type="ARBA" id="ARBA00023239"/>
    </source>
</evidence>
<gene>
    <name evidence="8" type="primary">leuC_1</name>
    <name evidence="8" type="ORF">SPACI_025160</name>
</gene>
<dbReference type="RefSeq" id="WP_093791935.1">
    <property type="nucleotide sequence ID" value="NZ_CP155571.1"/>
</dbReference>
<comment type="cofactor">
    <cofactor evidence="1">
        <name>[4Fe-4S] cluster</name>
        <dbReference type="ChEBI" id="CHEBI:49883"/>
    </cofactor>
</comment>
<dbReference type="EMBL" id="CP155571">
    <property type="protein sequence ID" value="XFO72464.1"/>
    <property type="molecule type" value="Genomic_DNA"/>
</dbReference>
<dbReference type="PROSITE" id="PS00450">
    <property type="entry name" value="ACONITASE_1"/>
    <property type="match status" value="1"/>
</dbReference>
<accession>A0ABZ3J332</accession>
<evidence type="ECO:0000256" key="3">
    <source>
        <dbReference type="ARBA" id="ARBA00022723"/>
    </source>
</evidence>
<sequence>MNEIERHLARAAGVDTVQVGQDITIHIDLAAAHDVTAPMAISQFEKIGVDKVFDEKKVMLVIDHIFPAPSIPARQNHRQLLAFADKYHVRCYGKGEGVIHQLIAEQGGLTRGAVLIGADSHTCTAGAYGVLAFGVGSTEIAAAMATGTLDIEVPPVQLIRLEGETSPGVYAKDIILYLIGKFGTDGFTDQGIIFAGSWVKQADIEEKMTISNMAIEMGAMLSYFSENDEVGSVRECHLIEVNKLVPVMACPSSPGNVKPIAKALHTAVNQVVIGSCTNGRISDMRAAAKVFSRAKVHPQVTCIVLPASNKVAETMEKEGLTRIMRAAGVTVMNPGCGPCYGGHMGIVTADDVVVATTNRNFPGRMGAKEAKLYLASPRAAAEAAVCGQIVVPGTAVPLGGE</sequence>
<evidence type="ECO:0000313" key="8">
    <source>
        <dbReference type="EMBL" id="XFO72464.1"/>
    </source>
</evidence>
<protein>
    <submittedName>
        <fullName evidence="8">3-isopropylmalate dehydratase large subunit</fullName>
        <ecNumber evidence="8">4.2.1.33</ecNumber>
    </submittedName>
</protein>
<dbReference type="PANTHER" id="PTHR43822">
    <property type="entry name" value="HOMOACONITASE, MITOCHONDRIAL-RELATED"/>
    <property type="match status" value="1"/>
</dbReference>
<dbReference type="InterPro" id="IPR001030">
    <property type="entry name" value="Acoase/IPM_deHydtase_lsu_aba"/>
</dbReference>
<keyword evidence="6 8" id="KW-0456">Lyase</keyword>
<reference evidence="8" key="1">
    <citation type="submission" date="2024-05" db="EMBL/GenBank/DDBJ databases">
        <title>Isolation and characterization of Sporomusa carbonis sp. nov., a carboxydotrophic hydrogenogen in the genus of Sporomusa isolated from a charcoal burning pile.</title>
        <authorList>
            <person name="Boeer T."/>
            <person name="Rosenbaum F."/>
            <person name="Eysell L."/>
            <person name="Mueller V."/>
            <person name="Daniel R."/>
            <person name="Poehlein A."/>
        </authorList>
    </citation>
    <scope>NUCLEOTIDE SEQUENCE [LARGE SCALE GENOMIC DNA]</scope>
    <source>
        <strain evidence="8">DSM 3132</strain>
    </source>
</reference>
<feature type="domain" description="Aconitase/3-isopropylmalate dehydratase large subunit alpha/beta/alpha" evidence="7">
    <location>
        <begin position="22"/>
        <end position="229"/>
    </location>
</feature>
<organism evidence="8 9">
    <name type="scientific">Sporomusa acidovorans (strain ATCC 49682 / DSM 3132 / Mol)</name>
    <dbReference type="NCBI Taxonomy" id="1123286"/>
    <lineage>
        <taxon>Bacteria</taxon>
        <taxon>Bacillati</taxon>
        <taxon>Bacillota</taxon>
        <taxon>Negativicutes</taxon>
        <taxon>Selenomonadales</taxon>
        <taxon>Sporomusaceae</taxon>
        <taxon>Sporomusa</taxon>
    </lineage>
</organism>